<keyword evidence="15" id="KW-1185">Reference proteome</keyword>
<keyword evidence="6 11" id="KW-0812">Transmembrane</keyword>
<keyword evidence="10 11" id="KW-0472">Membrane</keyword>
<evidence type="ECO:0000256" key="8">
    <source>
        <dbReference type="ARBA" id="ARBA00022989"/>
    </source>
</evidence>
<protein>
    <recommendedName>
        <fullName evidence="3">histidine kinase</fullName>
        <ecNumber evidence="3">2.7.13.3</ecNumber>
    </recommendedName>
</protein>
<dbReference type="InterPro" id="IPR003594">
    <property type="entry name" value="HATPase_dom"/>
</dbReference>
<dbReference type="SUPFAM" id="SSF55874">
    <property type="entry name" value="ATPase domain of HSP90 chaperone/DNA topoisomerase II/histidine kinase"/>
    <property type="match status" value="1"/>
</dbReference>
<keyword evidence="5" id="KW-0808">Transferase</keyword>
<keyword evidence="7 14" id="KW-0418">Kinase</keyword>
<dbReference type="SMART" id="SM00388">
    <property type="entry name" value="HisKA"/>
    <property type="match status" value="1"/>
</dbReference>
<keyword evidence="4" id="KW-0597">Phosphoprotein</keyword>
<dbReference type="PANTHER" id="PTHR45436:SF5">
    <property type="entry name" value="SENSOR HISTIDINE KINASE TRCS"/>
    <property type="match status" value="1"/>
</dbReference>
<dbReference type="PANTHER" id="PTHR45436">
    <property type="entry name" value="SENSOR HISTIDINE KINASE YKOH"/>
    <property type="match status" value="1"/>
</dbReference>
<feature type="domain" description="HAMP" evidence="13">
    <location>
        <begin position="182"/>
        <end position="234"/>
    </location>
</feature>
<comment type="subcellular location">
    <subcellularLocation>
        <location evidence="2">Cell membrane</location>
    </subcellularLocation>
</comment>
<dbReference type="SMART" id="SM00387">
    <property type="entry name" value="HATPase_c"/>
    <property type="match status" value="1"/>
</dbReference>
<dbReference type="Pfam" id="PF02518">
    <property type="entry name" value="HATPase_c"/>
    <property type="match status" value="1"/>
</dbReference>
<dbReference type="GO" id="GO:0000155">
    <property type="term" value="F:phosphorelay sensor kinase activity"/>
    <property type="evidence" value="ECO:0007669"/>
    <property type="project" value="InterPro"/>
</dbReference>
<feature type="transmembrane region" description="Helical" evidence="11">
    <location>
        <begin position="155"/>
        <end position="177"/>
    </location>
</feature>
<dbReference type="InterPro" id="IPR003660">
    <property type="entry name" value="HAMP_dom"/>
</dbReference>
<dbReference type="CDD" id="cd00082">
    <property type="entry name" value="HisKA"/>
    <property type="match status" value="1"/>
</dbReference>
<evidence type="ECO:0000256" key="9">
    <source>
        <dbReference type="ARBA" id="ARBA00023012"/>
    </source>
</evidence>
<dbReference type="Gene3D" id="3.30.565.10">
    <property type="entry name" value="Histidine kinase-like ATPase, C-terminal domain"/>
    <property type="match status" value="1"/>
</dbReference>
<dbReference type="PROSITE" id="PS50885">
    <property type="entry name" value="HAMP"/>
    <property type="match status" value="1"/>
</dbReference>
<evidence type="ECO:0000256" key="3">
    <source>
        <dbReference type="ARBA" id="ARBA00012438"/>
    </source>
</evidence>
<evidence type="ECO:0000256" key="11">
    <source>
        <dbReference type="SAM" id="Phobius"/>
    </source>
</evidence>
<dbReference type="Proteomes" id="UP000502331">
    <property type="component" value="Chromosome"/>
</dbReference>
<name>A0A6H0SPY8_9MICC</name>
<organism evidence="14 15">
    <name type="scientific">Glutamicibacter mishrai</name>
    <dbReference type="NCBI Taxonomy" id="1775880"/>
    <lineage>
        <taxon>Bacteria</taxon>
        <taxon>Bacillati</taxon>
        <taxon>Actinomycetota</taxon>
        <taxon>Actinomycetes</taxon>
        <taxon>Micrococcales</taxon>
        <taxon>Micrococcaceae</taxon>
        <taxon>Glutamicibacter</taxon>
    </lineage>
</organism>
<evidence type="ECO:0000256" key="1">
    <source>
        <dbReference type="ARBA" id="ARBA00000085"/>
    </source>
</evidence>
<evidence type="ECO:0000259" key="12">
    <source>
        <dbReference type="PROSITE" id="PS50109"/>
    </source>
</evidence>
<dbReference type="PRINTS" id="PR00344">
    <property type="entry name" value="BCTRLSENSOR"/>
</dbReference>
<evidence type="ECO:0000313" key="14">
    <source>
        <dbReference type="EMBL" id="QIV88489.1"/>
    </source>
</evidence>
<dbReference type="InterPro" id="IPR003661">
    <property type="entry name" value="HisK_dim/P_dom"/>
</dbReference>
<reference evidence="14 15" key="1">
    <citation type="submission" date="2018-09" db="EMBL/GenBank/DDBJ databases">
        <title>Glutamicibacter mishrai S5-52T (LMG 29155T = KCTC 39846T).</title>
        <authorList>
            <person name="Das S.K."/>
        </authorList>
    </citation>
    <scope>NUCLEOTIDE SEQUENCE [LARGE SCALE GENOMIC DNA]</scope>
    <source>
        <strain evidence="14 15">S5-52</strain>
    </source>
</reference>
<proteinExistence type="predicted"/>
<dbReference type="InterPro" id="IPR005467">
    <property type="entry name" value="His_kinase_dom"/>
</dbReference>
<evidence type="ECO:0000259" key="13">
    <source>
        <dbReference type="PROSITE" id="PS50885"/>
    </source>
</evidence>
<sequence length="477" mass="51184">MRIRVLSVLGSLLLVIVALVSTVLMQSVSRDATADLQVNRLSALNRFVQLASHANGGDDLEMLQLEMDTYSQLYGEGLLIVADGRQLASGEIQPEDAAVAQALRAAALNLEHTEIPAVNPFSDGAALITRPFGNTAQVLGSVTMKVNLEPARMRVLQASSMVLIISLAVGAIFLLLADRLATWVIRPLHRLDDSVQLLTRTQRPIPLVDQGPPELQALSRSVSNMAQTMATSLQQQQELIAETSHQLRNPVAALRLRVDLLKMRGGDDSSSDALRAVEDELARVETLLDGVLRLASAEHRLTEQNSEESAVEAGTRRESINALEVLAEEIERQSAVAQASGNTLMLDRASEPMVDALVWCNGFDLQQMVSELLENAIKYAPGTQVELGVRSSGAMLDIVVSDHGPGLSTAELSRAVERFWRSVRARGTAGTGLGLAIVDRLARANAGQIIVAANDGTGLKIIIRLPRASSGQEGTDG</sequence>
<dbReference type="AlphaFoldDB" id="A0A6H0SPY8"/>
<comment type="catalytic activity">
    <reaction evidence="1">
        <text>ATP + protein L-histidine = ADP + protein N-phospho-L-histidine.</text>
        <dbReference type="EC" id="2.7.13.3"/>
    </reaction>
</comment>
<dbReference type="InterPro" id="IPR036890">
    <property type="entry name" value="HATPase_C_sf"/>
</dbReference>
<keyword evidence="8 11" id="KW-1133">Transmembrane helix</keyword>
<dbReference type="EC" id="2.7.13.3" evidence="3"/>
<feature type="domain" description="Histidine kinase" evidence="12">
    <location>
        <begin position="242"/>
        <end position="469"/>
    </location>
</feature>
<dbReference type="Pfam" id="PF00512">
    <property type="entry name" value="HisKA"/>
    <property type="match status" value="1"/>
</dbReference>
<dbReference type="CDD" id="cd00075">
    <property type="entry name" value="HATPase"/>
    <property type="match status" value="1"/>
</dbReference>
<evidence type="ECO:0000256" key="5">
    <source>
        <dbReference type="ARBA" id="ARBA00022679"/>
    </source>
</evidence>
<dbReference type="Gene3D" id="1.10.287.130">
    <property type="match status" value="1"/>
</dbReference>
<dbReference type="InterPro" id="IPR050428">
    <property type="entry name" value="TCS_sensor_his_kinase"/>
</dbReference>
<evidence type="ECO:0000256" key="2">
    <source>
        <dbReference type="ARBA" id="ARBA00004236"/>
    </source>
</evidence>
<accession>A0A6H0SPY8</accession>
<dbReference type="InterPro" id="IPR036097">
    <property type="entry name" value="HisK_dim/P_sf"/>
</dbReference>
<evidence type="ECO:0000313" key="15">
    <source>
        <dbReference type="Proteomes" id="UP000502331"/>
    </source>
</evidence>
<dbReference type="Gene3D" id="6.10.340.10">
    <property type="match status" value="1"/>
</dbReference>
<gene>
    <name evidence="14" type="ORF">D3791_16085</name>
</gene>
<evidence type="ECO:0000256" key="4">
    <source>
        <dbReference type="ARBA" id="ARBA00022553"/>
    </source>
</evidence>
<dbReference type="SUPFAM" id="SSF47384">
    <property type="entry name" value="Homodimeric domain of signal transducing histidine kinase"/>
    <property type="match status" value="1"/>
</dbReference>
<keyword evidence="9" id="KW-0902">Two-component regulatory system</keyword>
<dbReference type="EMBL" id="CP032549">
    <property type="protein sequence ID" value="QIV88489.1"/>
    <property type="molecule type" value="Genomic_DNA"/>
</dbReference>
<evidence type="ECO:0000256" key="6">
    <source>
        <dbReference type="ARBA" id="ARBA00022692"/>
    </source>
</evidence>
<dbReference type="GO" id="GO:0005886">
    <property type="term" value="C:plasma membrane"/>
    <property type="evidence" value="ECO:0007669"/>
    <property type="project" value="UniProtKB-SubCell"/>
</dbReference>
<dbReference type="RefSeq" id="WP_172512807.1">
    <property type="nucleotide sequence ID" value="NZ_CP032549.1"/>
</dbReference>
<dbReference type="PROSITE" id="PS50109">
    <property type="entry name" value="HIS_KIN"/>
    <property type="match status" value="1"/>
</dbReference>
<dbReference type="InterPro" id="IPR004358">
    <property type="entry name" value="Sig_transdc_His_kin-like_C"/>
</dbReference>
<evidence type="ECO:0000256" key="10">
    <source>
        <dbReference type="ARBA" id="ARBA00023136"/>
    </source>
</evidence>
<evidence type="ECO:0000256" key="7">
    <source>
        <dbReference type="ARBA" id="ARBA00022777"/>
    </source>
</evidence>